<feature type="domain" description="Amine oxidase" evidence="1">
    <location>
        <begin position="22"/>
        <end position="94"/>
    </location>
</feature>
<reference evidence="4" key="2">
    <citation type="submission" date="2012-11" db="EMBL/GenBank/DDBJ databases">
        <authorList>
            <person name="Kuo A."/>
            <person name="Curtis B.A."/>
            <person name="Tanifuji G."/>
            <person name="Burki F."/>
            <person name="Gruber A."/>
            <person name="Irimia M."/>
            <person name="Maruyama S."/>
            <person name="Arias M.C."/>
            <person name="Ball S.G."/>
            <person name="Gile G.H."/>
            <person name="Hirakawa Y."/>
            <person name="Hopkins J.F."/>
            <person name="Rensing S.A."/>
            <person name="Schmutz J."/>
            <person name="Symeonidi A."/>
            <person name="Elias M."/>
            <person name="Eveleigh R.J."/>
            <person name="Herman E.K."/>
            <person name="Klute M.J."/>
            <person name="Nakayama T."/>
            <person name="Obornik M."/>
            <person name="Reyes-Prieto A."/>
            <person name="Armbrust E.V."/>
            <person name="Aves S.J."/>
            <person name="Beiko R.G."/>
            <person name="Coutinho P."/>
            <person name="Dacks J.B."/>
            <person name="Durnford D.G."/>
            <person name="Fast N.M."/>
            <person name="Green B.R."/>
            <person name="Grisdale C."/>
            <person name="Hempe F."/>
            <person name="Henrissat B."/>
            <person name="Hoppner M.P."/>
            <person name="Ishida K.-I."/>
            <person name="Kim E."/>
            <person name="Koreny L."/>
            <person name="Kroth P.G."/>
            <person name="Liu Y."/>
            <person name="Malik S.-B."/>
            <person name="Maier U.G."/>
            <person name="McRose D."/>
            <person name="Mock T."/>
            <person name="Neilson J.A."/>
            <person name="Onodera N.T."/>
            <person name="Poole A.M."/>
            <person name="Pritham E.J."/>
            <person name="Richards T.A."/>
            <person name="Rocap G."/>
            <person name="Roy S.W."/>
            <person name="Sarai C."/>
            <person name="Schaack S."/>
            <person name="Shirato S."/>
            <person name="Slamovits C.H."/>
            <person name="Spencer D.F."/>
            <person name="Suzuki S."/>
            <person name="Worden A.Z."/>
            <person name="Zauner S."/>
            <person name="Barry K."/>
            <person name="Bell C."/>
            <person name="Bharti A.K."/>
            <person name="Crow J.A."/>
            <person name="Grimwood J."/>
            <person name="Kramer R."/>
            <person name="Lindquist E."/>
            <person name="Lucas S."/>
            <person name="Salamov A."/>
            <person name="McFadden G.I."/>
            <person name="Lane C.E."/>
            <person name="Keeling P.J."/>
            <person name="Gray M.W."/>
            <person name="Grigoriev I.V."/>
            <person name="Archibald J.M."/>
        </authorList>
    </citation>
    <scope>NUCLEOTIDE SEQUENCE</scope>
    <source>
        <strain evidence="4">CCMP2712</strain>
    </source>
</reference>
<keyword evidence="4" id="KW-1185">Reference proteome</keyword>
<dbReference type="PaxDb" id="55529-EKX31703"/>
<reference evidence="3" key="3">
    <citation type="submission" date="2016-03" db="UniProtKB">
        <authorList>
            <consortium name="EnsemblProtists"/>
        </authorList>
    </citation>
    <scope>IDENTIFICATION</scope>
</reference>
<dbReference type="SUPFAM" id="SSF54373">
    <property type="entry name" value="FAD-linked reductases, C-terminal domain"/>
    <property type="match status" value="1"/>
</dbReference>
<evidence type="ECO:0000259" key="1">
    <source>
        <dbReference type="Pfam" id="PF01593"/>
    </source>
</evidence>
<dbReference type="OMA" id="GRIKTCW"/>
<evidence type="ECO:0000313" key="3">
    <source>
        <dbReference type="EnsemblProtists" id="EKX31703"/>
    </source>
</evidence>
<dbReference type="STRING" id="905079.L1I605"/>
<dbReference type="PANTHER" id="PTHR10742">
    <property type="entry name" value="FLAVIN MONOAMINE OXIDASE"/>
    <property type="match status" value="1"/>
</dbReference>
<dbReference type="HOGENOM" id="CLU_004498_10_2_1"/>
<dbReference type="eggNOG" id="KOG0029">
    <property type="taxonomic scope" value="Eukaryota"/>
</dbReference>
<dbReference type="Pfam" id="PF01593">
    <property type="entry name" value="Amino_oxidase"/>
    <property type="match status" value="2"/>
</dbReference>
<proteinExistence type="predicted"/>
<gene>
    <name evidence="2" type="ORF">GUITHDRAFT_122115</name>
</gene>
<dbReference type="InterPro" id="IPR036188">
    <property type="entry name" value="FAD/NAD-bd_sf"/>
</dbReference>
<organism evidence="2">
    <name type="scientific">Guillardia theta (strain CCMP2712)</name>
    <name type="common">Cryptophyte</name>
    <dbReference type="NCBI Taxonomy" id="905079"/>
    <lineage>
        <taxon>Eukaryota</taxon>
        <taxon>Cryptophyceae</taxon>
        <taxon>Pyrenomonadales</taxon>
        <taxon>Geminigeraceae</taxon>
        <taxon>Guillardia</taxon>
    </lineage>
</organism>
<dbReference type="InterPro" id="IPR002937">
    <property type="entry name" value="Amino_oxidase"/>
</dbReference>
<dbReference type="GO" id="GO:0016491">
    <property type="term" value="F:oxidoreductase activity"/>
    <property type="evidence" value="ECO:0007669"/>
    <property type="project" value="InterPro"/>
</dbReference>
<protein>
    <recommendedName>
        <fullName evidence="1">Amine oxidase domain-containing protein</fullName>
    </recommendedName>
</protein>
<dbReference type="Proteomes" id="UP000011087">
    <property type="component" value="Unassembled WGS sequence"/>
</dbReference>
<dbReference type="SUPFAM" id="SSF51905">
    <property type="entry name" value="FAD/NAD(P)-binding domain"/>
    <property type="match status" value="1"/>
</dbReference>
<dbReference type="EMBL" id="JH993246">
    <property type="protein sequence ID" value="EKX31703.1"/>
    <property type="molecule type" value="Genomic_DNA"/>
</dbReference>
<dbReference type="AlphaFoldDB" id="L1I605"/>
<dbReference type="KEGG" id="gtt:GUITHDRAFT_122115"/>
<name>L1I605_GUITC</name>
<feature type="domain" description="Amine oxidase" evidence="1">
    <location>
        <begin position="190"/>
        <end position="375"/>
    </location>
</feature>
<dbReference type="PANTHER" id="PTHR10742:SF418">
    <property type="entry name" value="AMINE OXIDASE DOMAIN-CONTAINING PROTEIN"/>
    <property type="match status" value="1"/>
</dbReference>
<evidence type="ECO:0000313" key="2">
    <source>
        <dbReference type="EMBL" id="EKX31703.1"/>
    </source>
</evidence>
<dbReference type="EnsemblProtists" id="EKX31703">
    <property type="protein sequence ID" value="EKX31703"/>
    <property type="gene ID" value="GUITHDRAFT_122115"/>
</dbReference>
<reference evidence="2 4" key="1">
    <citation type="journal article" date="2012" name="Nature">
        <title>Algal genomes reveal evolutionary mosaicism and the fate of nucleomorphs.</title>
        <authorList>
            <consortium name="DOE Joint Genome Institute"/>
            <person name="Curtis B.A."/>
            <person name="Tanifuji G."/>
            <person name="Burki F."/>
            <person name="Gruber A."/>
            <person name="Irimia M."/>
            <person name="Maruyama S."/>
            <person name="Arias M.C."/>
            <person name="Ball S.G."/>
            <person name="Gile G.H."/>
            <person name="Hirakawa Y."/>
            <person name="Hopkins J.F."/>
            <person name="Kuo A."/>
            <person name="Rensing S.A."/>
            <person name="Schmutz J."/>
            <person name="Symeonidi A."/>
            <person name="Elias M."/>
            <person name="Eveleigh R.J."/>
            <person name="Herman E.K."/>
            <person name="Klute M.J."/>
            <person name="Nakayama T."/>
            <person name="Obornik M."/>
            <person name="Reyes-Prieto A."/>
            <person name="Armbrust E.V."/>
            <person name="Aves S.J."/>
            <person name="Beiko R.G."/>
            <person name="Coutinho P."/>
            <person name="Dacks J.B."/>
            <person name="Durnford D.G."/>
            <person name="Fast N.M."/>
            <person name="Green B.R."/>
            <person name="Grisdale C.J."/>
            <person name="Hempel F."/>
            <person name="Henrissat B."/>
            <person name="Hoppner M.P."/>
            <person name="Ishida K."/>
            <person name="Kim E."/>
            <person name="Koreny L."/>
            <person name="Kroth P.G."/>
            <person name="Liu Y."/>
            <person name="Malik S.B."/>
            <person name="Maier U.G."/>
            <person name="McRose D."/>
            <person name="Mock T."/>
            <person name="Neilson J.A."/>
            <person name="Onodera N.T."/>
            <person name="Poole A.M."/>
            <person name="Pritham E.J."/>
            <person name="Richards T.A."/>
            <person name="Rocap G."/>
            <person name="Roy S.W."/>
            <person name="Sarai C."/>
            <person name="Schaack S."/>
            <person name="Shirato S."/>
            <person name="Slamovits C.H."/>
            <person name="Spencer D.F."/>
            <person name="Suzuki S."/>
            <person name="Worden A.Z."/>
            <person name="Zauner S."/>
            <person name="Barry K."/>
            <person name="Bell C."/>
            <person name="Bharti A.K."/>
            <person name="Crow J.A."/>
            <person name="Grimwood J."/>
            <person name="Kramer R."/>
            <person name="Lindquist E."/>
            <person name="Lucas S."/>
            <person name="Salamov A."/>
            <person name="McFadden G.I."/>
            <person name="Lane C.E."/>
            <person name="Keeling P.J."/>
            <person name="Gray M.W."/>
            <person name="Grigoriev I.V."/>
            <person name="Archibald J.M."/>
        </authorList>
    </citation>
    <scope>NUCLEOTIDE SEQUENCE</scope>
    <source>
        <strain evidence="2 4">CCMP2712</strain>
    </source>
</reference>
<dbReference type="OrthoDB" id="5046242at2759"/>
<sequence>MEGGWNRSGADAKIAIIGAGTSGITAANHLKTSGYNDVVLLEANSRLGGRVMSTFTCPDTGVKEFASVPLELGPEFIHGDQNNLLLDYIKKHYPSVPLLQAAWPNYFYFGKEGKLVGEKEAEQDKELMKMIDTFEMTGDLDADLIPEETLLQVKVGQGGGGGYGSGENMAKGLDIRLNWEVAEINYEQSKIKFTPPLPALKAEATKLVKMGNAMKVILRVKTQFWPDDLWDVVCSDSLIPEFWLTPPAQALKRAKMPEYYIVGFVSGDRASRLAKLPHAEIARKMMLQLDAIFGSSSDPNPATRACTGFLVKDWAQERLARGAYTFPSPDALGKREALASPIDSRIFFSGEATQTGVNPCLQAAMETGQRAAKEAMDSLNAQKQSEKRLLPVDSVQLTPTCPAESRL</sequence>
<dbReference type="RefSeq" id="XP_005818683.1">
    <property type="nucleotide sequence ID" value="XM_005818626.1"/>
</dbReference>
<dbReference type="InterPro" id="IPR050281">
    <property type="entry name" value="Flavin_monoamine_oxidase"/>
</dbReference>
<dbReference type="GeneID" id="17288425"/>
<accession>L1I605</accession>
<evidence type="ECO:0000313" key="4">
    <source>
        <dbReference type="Proteomes" id="UP000011087"/>
    </source>
</evidence>
<dbReference type="Gene3D" id="3.50.50.60">
    <property type="entry name" value="FAD/NAD(P)-binding domain"/>
    <property type="match status" value="2"/>
</dbReference>